<keyword evidence="6" id="KW-1185">Reference proteome</keyword>
<dbReference type="GeneID" id="17037874"/>
<evidence type="ECO:0000313" key="6">
    <source>
        <dbReference type="Proteomes" id="UP000007264"/>
    </source>
</evidence>
<feature type="compositionally biased region" description="Basic residues" evidence="3">
    <location>
        <begin position="420"/>
        <end position="430"/>
    </location>
</feature>
<gene>
    <name evidence="5" type="ORF">COCSUDRAFT_67632</name>
</gene>
<dbReference type="SMART" id="SM01161">
    <property type="entry name" value="DUF1767"/>
    <property type="match status" value="1"/>
</dbReference>
<feature type="compositionally biased region" description="Low complexity" evidence="3">
    <location>
        <begin position="189"/>
        <end position="233"/>
    </location>
</feature>
<dbReference type="KEGG" id="csl:COCSUDRAFT_67632"/>
<feature type="domain" description="RecQ mediated genome instability protein 1 OB-fold" evidence="4">
    <location>
        <begin position="85"/>
        <end position="159"/>
    </location>
</feature>
<name>I0YND1_COCSC</name>
<feature type="region of interest" description="Disordered" evidence="3">
    <location>
        <begin position="171"/>
        <end position="240"/>
    </location>
</feature>
<dbReference type="STRING" id="574566.I0YND1"/>
<evidence type="ECO:0000256" key="1">
    <source>
        <dbReference type="ARBA" id="ARBA00004123"/>
    </source>
</evidence>
<protein>
    <recommendedName>
        <fullName evidence="4">RecQ mediated genome instability protein 1 OB-fold domain-containing protein</fullName>
    </recommendedName>
</protein>
<reference evidence="5 6" key="1">
    <citation type="journal article" date="2012" name="Genome Biol.">
        <title>The genome of the polar eukaryotic microalga coccomyxa subellipsoidea reveals traits of cold adaptation.</title>
        <authorList>
            <person name="Blanc G."/>
            <person name="Agarkova I."/>
            <person name="Grimwood J."/>
            <person name="Kuo A."/>
            <person name="Brueggeman A."/>
            <person name="Dunigan D."/>
            <person name="Gurnon J."/>
            <person name="Ladunga I."/>
            <person name="Lindquist E."/>
            <person name="Lucas S."/>
            <person name="Pangilinan J."/>
            <person name="Proschold T."/>
            <person name="Salamov A."/>
            <person name="Schmutz J."/>
            <person name="Weeks D."/>
            <person name="Yamada T."/>
            <person name="Claverie J.M."/>
            <person name="Grigoriev I."/>
            <person name="Van Etten J."/>
            <person name="Lomsadze A."/>
            <person name="Borodovsky M."/>
        </authorList>
    </citation>
    <scope>NUCLEOTIDE SEQUENCE [LARGE SCALE GENOMIC DNA]</scope>
    <source>
        <strain evidence="5 6">C-169</strain>
    </source>
</reference>
<dbReference type="Gene3D" id="2.40.50.770">
    <property type="entry name" value="RecQ-mediated genome instability protein Rmi1, C-terminal domain"/>
    <property type="match status" value="1"/>
</dbReference>
<dbReference type="RefSeq" id="XP_005644444.1">
    <property type="nucleotide sequence ID" value="XM_005644387.1"/>
</dbReference>
<organism evidence="5 6">
    <name type="scientific">Coccomyxa subellipsoidea (strain C-169)</name>
    <name type="common">Green microalga</name>
    <dbReference type="NCBI Taxonomy" id="574566"/>
    <lineage>
        <taxon>Eukaryota</taxon>
        <taxon>Viridiplantae</taxon>
        <taxon>Chlorophyta</taxon>
        <taxon>core chlorophytes</taxon>
        <taxon>Trebouxiophyceae</taxon>
        <taxon>Trebouxiophyceae incertae sedis</taxon>
        <taxon>Coccomyxaceae</taxon>
        <taxon>Coccomyxa</taxon>
        <taxon>Coccomyxa subellipsoidea</taxon>
    </lineage>
</organism>
<dbReference type="eggNOG" id="KOG3683">
    <property type="taxonomic scope" value="Eukaryota"/>
</dbReference>
<dbReference type="PANTHER" id="PTHR13681:SF24">
    <property type="entry name" value="TUDOR DOMAIN-CONTAINING PROTEIN 3"/>
    <property type="match status" value="1"/>
</dbReference>
<feature type="compositionally biased region" description="Acidic residues" evidence="3">
    <location>
        <begin position="330"/>
        <end position="342"/>
    </location>
</feature>
<evidence type="ECO:0000313" key="5">
    <source>
        <dbReference type="EMBL" id="EIE19900.1"/>
    </source>
</evidence>
<keyword evidence="2" id="KW-0539">Nucleus</keyword>
<dbReference type="InterPro" id="IPR042470">
    <property type="entry name" value="RMI1_N_C_sf"/>
</dbReference>
<dbReference type="Proteomes" id="UP000007264">
    <property type="component" value="Unassembled WGS sequence"/>
</dbReference>
<dbReference type="InterPro" id="IPR013894">
    <property type="entry name" value="RMI1_OB"/>
</dbReference>
<feature type="compositionally biased region" description="Basic and acidic residues" evidence="3">
    <location>
        <begin position="299"/>
        <end position="312"/>
    </location>
</feature>
<dbReference type="Pfam" id="PF08585">
    <property type="entry name" value="RMI1_N_C"/>
    <property type="match status" value="1"/>
</dbReference>
<feature type="region of interest" description="Disordered" evidence="3">
    <location>
        <begin position="407"/>
        <end position="430"/>
    </location>
</feature>
<dbReference type="PANTHER" id="PTHR13681">
    <property type="entry name" value="SURVIVAL OF MOTOR NEURON-RELATED-SPLICING FACTOR 30-RELATED"/>
    <property type="match status" value="1"/>
</dbReference>
<dbReference type="EMBL" id="AGSI01000017">
    <property type="protein sequence ID" value="EIE19900.1"/>
    <property type="molecule type" value="Genomic_DNA"/>
</dbReference>
<dbReference type="AlphaFoldDB" id="I0YND1"/>
<feature type="compositionally biased region" description="Low complexity" evidence="3">
    <location>
        <begin position="355"/>
        <end position="365"/>
    </location>
</feature>
<evidence type="ECO:0000259" key="4">
    <source>
        <dbReference type="Pfam" id="PF08585"/>
    </source>
</evidence>
<dbReference type="OrthoDB" id="434939at2759"/>
<dbReference type="GO" id="GO:0005634">
    <property type="term" value="C:nucleus"/>
    <property type="evidence" value="ECO:0007669"/>
    <property type="project" value="UniProtKB-SubCell"/>
</dbReference>
<proteinExistence type="predicted"/>
<evidence type="ECO:0000256" key="3">
    <source>
        <dbReference type="SAM" id="MobiDB-lite"/>
    </source>
</evidence>
<accession>I0YND1</accession>
<sequence>MDINTLVSLGWSLKDELWRDLESAQGETLLQDAALNIDLRKAGKAALPDDISKSDARLIKGPHVLQIVACDDVAHPSRGVSGSPKGRMLRLKLTDGKTTCKAVEMRPLPDMSIEELPPGTKVCISNASVKAGLLLLDSKSVKVLGGRVEELYEAWEFQRKYGAGAARPAADAAGAADSERPPPFQTYVPGKTRAPRRPAAAPGLAGPDVHAVPAAPAAVAAQRDGGAAAGRPPGIAPPPGFNLIPDRLRFERNAAPAAVRGPSSDPVSARQGELGSLGEVAAAEALPSRAGPSAAAKAKLQERLAASEEVSRGRGGQRGRGRRRGRFHDEEEESGMTLDEWEAQQRSKAAGGRGVSQAGGSQGQVLSDEELARQLQRQLDMEDSLQQDQYFVQQPRSAVDDLKASLFAYERPDEDSGYRGRGRRGRRRGG</sequence>
<comment type="caution">
    <text evidence="5">The sequence shown here is derived from an EMBL/GenBank/DDBJ whole genome shotgun (WGS) entry which is preliminary data.</text>
</comment>
<comment type="subcellular location">
    <subcellularLocation>
        <location evidence="1">Nucleus</location>
    </subcellularLocation>
</comment>
<feature type="compositionally biased region" description="Basic residues" evidence="3">
    <location>
        <begin position="315"/>
        <end position="326"/>
    </location>
</feature>
<feature type="region of interest" description="Disordered" evidence="3">
    <location>
        <begin position="285"/>
        <end position="380"/>
    </location>
</feature>
<evidence type="ECO:0000256" key="2">
    <source>
        <dbReference type="ARBA" id="ARBA00023242"/>
    </source>
</evidence>